<protein>
    <submittedName>
        <fullName evidence="1">Uncharacterized protein</fullName>
    </submittedName>
</protein>
<reference evidence="1 2" key="1">
    <citation type="submission" date="2018-03" db="EMBL/GenBank/DDBJ databases">
        <title>Whole genome sequencing of Histamine producing bacteria.</title>
        <authorList>
            <person name="Butler K."/>
        </authorList>
    </citation>
    <scope>NUCLEOTIDE SEQUENCE [LARGE SCALE GENOMIC DNA]</scope>
    <source>
        <strain evidence="1 2">BT-6</strain>
    </source>
</reference>
<dbReference type="Proteomes" id="UP000241404">
    <property type="component" value="Unassembled WGS sequence"/>
</dbReference>
<evidence type="ECO:0000313" key="1">
    <source>
        <dbReference type="EMBL" id="PSU15083.1"/>
    </source>
</evidence>
<proteinExistence type="predicted"/>
<comment type="caution">
    <text evidence="1">The sequence shown here is derived from an EMBL/GenBank/DDBJ whole genome shotgun (WGS) entry which is preliminary data.</text>
</comment>
<gene>
    <name evidence="1" type="ORF">CTM90_18280</name>
</gene>
<dbReference type="EMBL" id="PYMM01000018">
    <property type="protein sequence ID" value="PSU15083.1"/>
    <property type="molecule type" value="Genomic_DNA"/>
</dbReference>
<sequence>MSVTYAQKAVVINGGQDIETQDYIGAVIFKDGLYDPNNDSYLKKFGNVINLNMSVQADAALKDGIVAVLPEQVRPKKDINVFGLLGDSSALTRFVVTSTGEVKTTDELVKQDSVLINYTWVI</sequence>
<accession>A0ABD6WZQ6</accession>
<evidence type="ECO:0000313" key="2">
    <source>
        <dbReference type="Proteomes" id="UP000241404"/>
    </source>
</evidence>
<organism evidence="1 2">
    <name type="scientific">Photobacterium damselae</name>
    <dbReference type="NCBI Taxonomy" id="38293"/>
    <lineage>
        <taxon>Bacteria</taxon>
        <taxon>Pseudomonadati</taxon>
        <taxon>Pseudomonadota</taxon>
        <taxon>Gammaproteobacteria</taxon>
        <taxon>Vibrionales</taxon>
        <taxon>Vibrionaceae</taxon>
        <taxon>Photobacterium</taxon>
    </lineage>
</organism>
<dbReference type="RefSeq" id="WP_065172571.1">
    <property type="nucleotide sequence ID" value="NZ_LZFH01000068.1"/>
</dbReference>
<name>A0ABD6WZQ6_PHODM</name>
<dbReference type="AlphaFoldDB" id="A0ABD6WZQ6"/>